<keyword evidence="3" id="KW-1185">Reference proteome</keyword>
<dbReference type="Proteomes" id="UP000023541">
    <property type="component" value="Unassembled WGS sequence"/>
</dbReference>
<accession>A0A023BNL9</accession>
<evidence type="ECO:0000256" key="1">
    <source>
        <dbReference type="SAM" id="Phobius"/>
    </source>
</evidence>
<dbReference type="EMBL" id="AQRA01000013">
    <property type="protein sequence ID" value="EZH71675.1"/>
    <property type="molecule type" value="Genomic_DNA"/>
</dbReference>
<keyword evidence="1" id="KW-1133">Transmembrane helix</keyword>
<keyword evidence="1" id="KW-0472">Membrane</keyword>
<feature type="transmembrane region" description="Helical" evidence="1">
    <location>
        <begin position="155"/>
        <end position="175"/>
    </location>
</feature>
<feature type="transmembrane region" description="Helical" evidence="1">
    <location>
        <begin position="125"/>
        <end position="143"/>
    </location>
</feature>
<organism evidence="2 3">
    <name type="scientific">Aquimarina atlantica</name>
    <dbReference type="NCBI Taxonomy" id="1317122"/>
    <lineage>
        <taxon>Bacteria</taxon>
        <taxon>Pseudomonadati</taxon>
        <taxon>Bacteroidota</taxon>
        <taxon>Flavobacteriia</taxon>
        <taxon>Flavobacteriales</taxon>
        <taxon>Flavobacteriaceae</taxon>
        <taxon>Aquimarina</taxon>
    </lineage>
</organism>
<feature type="transmembrane region" description="Helical" evidence="1">
    <location>
        <begin position="92"/>
        <end position="113"/>
    </location>
</feature>
<gene>
    <name evidence="2" type="ORF">ATO12_06860</name>
</gene>
<sequence>MLENLAPYISIIFMITTCLTVFLFYKASHSSKIVLSLIIIWASIQAILGYSSFYLDTSLPPRFSLAIIPPVLFIISLFFTQKGKAFISKLNIKILTLLHSIRIPIEFVLYWLFLHQSIPELMTFSGRNFDIFAGITAPFVYYFGYIHKIASPKFLLGWNLVCLFLLLFIVVNAILSFPFQFQQFGFDQPNVALLYFPFVWLASVVVPIVLLSHLVSIQYLSKQLKILK</sequence>
<evidence type="ECO:0000313" key="2">
    <source>
        <dbReference type="EMBL" id="EZH71675.1"/>
    </source>
</evidence>
<comment type="caution">
    <text evidence="2">The sequence shown here is derived from an EMBL/GenBank/DDBJ whole genome shotgun (WGS) entry which is preliminary data.</text>
</comment>
<dbReference type="eggNOG" id="ENOG5030C5C">
    <property type="taxonomic scope" value="Bacteria"/>
</dbReference>
<protein>
    <submittedName>
        <fullName evidence="2">Uncharacterized protein</fullName>
    </submittedName>
</protein>
<feature type="transmembrane region" description="Helical" evidence="1">
    <location>
        <begin position="63"/>
        <end position="80"/>
    </location>
</feature>
<dbReference type="RefSeq" id="WP_034247082.1">
    <property type="nucleotide sequence ID" value="NZ_AQRA01000013.1"/>
</dbReference>
<proteinExistence type="predicted"/>
<feature type="transmembrane region" description="Helical" evidence="1">
    <location>
        <begin position="6"/>
        <end position="25"/>
    </location>
</feature>
<dbReference type="AlphaFoldDB" id="A0A023BNL9"/>
<dbReference type="OrthoDB" id="675847at2"/>
<keyword evidence="1" id="KW-0812">Transmembrane</keyword>
<feature type="transmembrane region" description="Helical" evidence="1">
    <location>
        <begin position="32"/>
        <end position="51"/>
    </location>
</feature>
<reference evidence="2 3" key="1">
    <citation type="submission" date="2014-04" db="EMBL/GenBank/DDBJ databases">
        <title>Aquimarina sp. 22II-S11-z7 Genome Sequencing.</title>
        <authorList>
            <person name="Lai Q."/>
        </authorList>
    </citation>
    <scope>NUCLEOTIDE SEQUENCE [LARGE SCALE GENOMIC DNA]</scope>
    <source>
        <strain evidence="2 3">22II-S11-z7</strain>
    </source>
</reference>
<evidence type="ECO:0000313" key="3">
    <source>
        <dbReference type="Proteomes" id="UP000023541"/>
    </source>
</evidence>
<dbReference type="STRING" id="1317122.ATO12_06860"/>
<feature type="transmembrane region" description="Helical" evidence="1">
    <location>
        <begin position="195"/>
        <end position="220"/>
    </location>
</feature>
<name>A0A023BNL9_9FLAO</name>